<dbReference type="Pfam" id="PF00932">
    <property type="entry name" value="LTD"/>
    <property type="match status" value="1"/>
</dbReference>
<evidence type="ECO:0000256" key="5">
    <source>
        <dbReference type="SAM" id="SignalP"/>
    </source>
</evidence>
<dbReference type="InterPro" id="IPR036691">
    <property type="entry name" value="Endo/exonu/phosph_ase_sf"/>
</dbReference>
<feature type="chain" id="PRO_5046470039" evidence="5">
    <location>
        <begin position="27"/>
        <end position="1001"/>
    </location>
</feature>
<dbReference type="InterPro" id="IPR001322">
    <property type="entry name" value="Lamin_tail_dom"/>
</dbReference>
<dbReference type="InterPro" id="IPR032812">
    <property type="entry name" value="SbsA_Ig"/>
</dbReference>
<dbReference type="InterPro" id="IPR012291">
    <property type="entry name" value="CBM2_carb-bd_dom_sf"/>
</dbReference>
<evidence type="ECO:0000259" key="6">
    <source>
        <dbReference type="PROSITE" id="PS51173"/>
    </source>
</evidence>
<evidence type="ECO:0000256" key="4">
    <source>
        <dbReference type="SAM" id="MobiDB-lite"/>
    </source>
</evidence>
<dbReference type="InterPro" id="IPR005135">
    <property type="entry name" value="Endo/exonuclease/phosphatase"/>
</dbReference>
<evidence type="ECO:0000259" key="7">
    <source>
        <dbReference type="PROSITE" id="PS51841"/>
    </source>
</evidence>
<dbReference type="PANTHER" id="PTHR42834:SF1">
    <property type="entry name" value="ENDONUCLEASE_EXONUCLEASE_PHOSPHATASE FAMILY PROTEIN (AFU_ORTHOLOGUE AFUA_3G09210)"/>
    <property type="match status" value="1"/>
</dbReference>
<gene>
    <name evidence="8" type="ORF">QQX02_09460</name>
</gene>
<feature type="domain" description="LTD" evidence="7">
    <location>
        <begin position="13"/>
        <end position="136"/>
    </location>
</feature>
<evidence type="ECO:0000313" key="9">
    <source>
        <dbReference type="Proteomes" id="UP001172708"/>
    </source>
</evidence>
<feature type="domain" description="CBM2" evidence="6">
    <location>
        <begin position="890"/>
        <end position="1000"/>
    </location>
</feature>
<dbReference type="SMART" id="SM00637">
    <property type="entry name" value="CBD_II"/>
    <property type="match status" value="1"/>
</dbReference>
<dbReference type="GO" id="GO:0004519">
    <property type="term" value="F:endonuclease activity"/>
    <property type="evidence" value="ECO:0007669"/>
    <property type="project" value="UniProtKB-KW"/>
</dbReference>
<dbReference type="CDD" id="cd04486">
    <property type="entry name" value="YhcR_OBF_like"/>
    <property type="match status" value="1"/>
</dbReference>
<dbReference type="CDD" id="cd10283">
    <property type="entry name" value="MnuA_DNase1-like"/>
    <property type="match status" value="1"/>
</dbReference>
<keyword evidence="2" id="KW-0378">Hydrolase</keyword>
<dbReference type="Gene3D" id="3.60.10.10">
    <property type="entry name" value="Endonuclease/exonuclease/phosphatase"/>
    <property type="match status" value="1"/>
</dbReference>
<keyword evidence="3" id="KW-0326">Glycosidase</keyword>
<dbReference type="SUPFAM" id="SSF49384">
    <property type="entry name" value="Carbohydrate-binding domain"/>
    <property type="match status" value="1"/>
</dbReference>
<organism evidence="8 9">
    <name type="scientific">Demequina muriae</name>
    <dbReference type="NCBI Taxonomy" id="3051664"/>
    <lineage>
        <taxon>Bacteria</taxon>
        <taxon>Bacillati</taxon>
        <taxon>Actinomycetota</taxon>
        <taxon>Actinomycetes</taxon>
        <taxon>Micrococcales</taxon>
        <taxon>Demequinaceae</taxon>
        <taxon>Demequina</taxon>
    </lineage>
</organism>
<dbReference type="Pfam" id="PF00553">
    <property type="entry name" value="CBM_2"/>
    <property type="match status" value="1"/>
</dbReference>
<evidence type="ECO:0000256" key="1">
    <source>
        <dbReference type="ARBA" id="ARBA00022729"/>
    </source>
</evidence>
<keyword evidence="9" id="KW-1185">Reference proteome</keyword>
<dbReference type="Gene3D" id="2.60.40.290">
    <property type="match status" value="1"/>
</dbReference>
<dbReference type="Pfam" id="PF03372">
    <property type="entry name" value="Exo_endo_phos"/>
    <property type="match status" value="1"/>
</dbReference>
<dbReference type="InterPro" id="IPR001919">
    <property type="entry name" value="CBD2"/>
</dbReference>
<dbReference type="Proteomes" id="UP001172708">
    <property type="component" value="Unassembled WGS sequence"/>
</dbReference>
<reference evidence="8" key="1">
    <citation type="submission" date="2023-06" db="EMBL/GenBank/DDBJ databases">
        <title>Egi l300058.</title>
        <authorList>
            <person name="Gao L."/>
            <person name="Fang B.-Z."/>
            <person name="Li W.-J."/>
        </authorList>
    </citation>
    <scope>NUCLEOTIDE SEQUENCE</scope>
    <source>
        <strain evidence="8">EGI L300058</strain>
    </source>
</reference>
<comment type="caution">
    <text evidence="8">The sequence shown here is derived from an EMBL/GenBank/DDBJ whole genome shotgun (WGS) entry which is preliminary data.</text>
</comment>
<evidence type="ECO:0000256" key="2">
    <source>
        <dbReference type="ARBA" id="ARBA00022801"/>
    </source>
</evidence>
<keyword evidence="8" id="KW-0255">Endonuclease</keyword>
<dbReference type="InterPro" id="IPR047971">
    <property type="entry name" value="ExeM-like"/>
</dbReference>
<dbReference type="PROSITE" id="PS51841">
    <property type="entry name" value="LTD"/>
    <property type="match status" value="1"/>
</dbReference>
<evidence type="ECO:0000313" key="8">
    <source>
        <dbReference type="EMBL" id="MDN4481148.1"/>
    </source>
</evidence>
<feature type="region of interest" description="Disordered" evidence="4">
    <location>
        <begin position="544"/>
        <end position="568"/>
    </location>
</feature>
<keyword evidence="8" id="KW-0540">Nuclease</keyword>
<dbReference type="NCBIfam" id="NF033681">
    <property type="entry name" value="ExeM_NucH_DNase"/>
    <property type="match status" value="1"/>
</dbReference>
<dbReference type="InterPro" id="IPR008965">
    <property type="entry name" value="CBM2/CBM3_carb-bd_dom_sf"/>
</dbReference>
<accession>A0ABT8GI89</accession>
<dbReference type="RefSeq" id="WP_301142677.1">
    <property type="nucleotide sequence ID" value="NZ_JAUHQA010000001.1"/>
</dbReference>
<name>A0ABT8GI89_9MICO</name>
<keyword evidence="1 5" id="KW-0732">Signal</keyword>
<dbReference type="Pfam" id="PF13205">
    <property type="entry name" value="Big_5"/>
    <property type="match status" value="1"/>
</dbReference>
<proteinExistence type="predicted"/>
<dbReference type="PROSITE" id="PS51173">
    <property type="entry name" value="CBM2"/>
    <property type="match status" value="1"/>
</dbReference>
<feature type="signal peptide" evidence="5">
    <location>
        <begin position="1"/>
        <end position="26"/>
    </location>
</feature>
<sequence>MRRRTTASAVVIALGVTAASALPSVADTPTELLLSEYIEGSSFNKAVEIYNGTGEAVDLEPYVLTQYSNGNTSASVNLDLTGTLAAGDVFVVAHSSADPAILAEADLTSGAGLFNGDDALVLFRDEAVVDSFGQVGVDPGSQWPGGGADDTLRRLPAVCAGDTDPFDAFDAAEEWEVLPVNTFDGLGAHTTTCDGGPVEDAAPAVASTTPADGALGVSPSASLEVEFTEPVVADGAFALECTESGALALAADGGPTTFTLTPEAELAEGEECTLTVTASAVTDVDEIDPPDAMEEDVAVTFTVSDGPVTISTIQGEGDTSPLDGQTVTFEGVVVGDYEGASPNLRGFYVQSRDEDADDNPATSEGIFVFNAGADEVGLGDVVSITGEVSEYQGQTQVSFADVEVLDTGASVTPASVSLPFADAAEAERYEGMAVEFDQELYVTEFYLLGRFGEITVSSGDRLDQPTTVAEPGADANAVQAANDLNRIKIDDTLNNQNPDPIIFGGGGDPLTADNPLRGGDSVTGLTGVMTYTWAGNSASGNAWRVRPASPTADTPVFESNTPRPASAPEVGGSIKVASFNVLNYFTTIDGSGPICGPVGSEQFCRGADSELELERQTEKLVDAMLELDADVIGIMEMENTPGVEPLAYLSDALNAEVGAGTYSYVDSGAIGTDVIRVGFLYNTTTVSEAGDIAVLDSSVDPRFDDDNNRPALAQTFEETATGETFTAVSNHWKSKGCGSATGANADLGDGASCWNETRTLAAEAIVDWVATSPTGVEDPDVFILGDLNSYAQEDPIDVLRDAGYVDMAAEGYGYVFDGQWGSLDYVFASSSLAEQVTGSAHVNINADEPSVLDYNTDFKSEAQIESLYAPDWYRTSDHDPVLVGLDLDSGPAPTPICEISYTIHGQWPHGFNTQVWVKNIGDEPIKGWDVEWTFAGDEQVSHLWSGQVTQSGADVSVESMPWNGTIKPGKRTTFGFIGSTGTGALDVDEFTLNGLPCAVAP</sequence>
<protein>
    <submittedName>
        <fullName evidence="8">ExeM/NucH family extracellular endonuclease</fullName>
    </submittedName>
</protein>
<dbReference type="SUPFAM" id="SSF56219">
    <property type="entry name" value="DNase I-like"/>
    <property type="match status" value="1"/>
</dbReference>
<dbReference type="EMBL" id="JAUHQA010000001">
    <property type="protein sequence ID" value="MDN4481148.1"/>
    <property type="molecule type" value="Genomic_DNA"/>
</dbReference>
<dbReference type="PANTHER" id="PTHR42834">
    <property type="entry name" value="ENDONUCLEASE/EXONUCLEASE/PHOSPHATASE FAMILY PROTEIN (AFU_ORTHOLOGUE AFUA_3G09210)"/>
    <property type="match status" value="1"/>
</dbReference>
<evidence type="ECO:0000256" key="3">
    <source>
        <dbReference type="ARBA" id="ARBA00023295"/>
    </source>
</evidence>